<keyword evidence="3" id="KW-1185">Reference proteome</keyword>
<feature type="domain" description="Reverse transcriptase" evidence="1">
    <location>
        <begin position="257"/>
        <end position="499"/>
    </location>
</feature>
<evidence type="ECO:0000313" key="2">
    <source>
        <dbReference type="EMBL" id="GAW09012.1"/>
    </source>
</evidence>
<evidence type="ECO:0000313" key="3">
    <source>
        <dbReference type="Proteomes" id="UP000188533"/>
    </source>
</evidence>
<keyword evidence="2" id="KW-0548">Nucleotidyltransferase</keyword>
<dbReference type="Proteomes" id="UP000188533">
    <property type="component" value="Unassembled WGS sequence"/>
</dbReference>
<name>A0A1Q3EP92_LENED</name>
<keyword evidence="2" id="KW-0808">Transferase</keyword>
<dbReference type="EMBL" id="BDGU01000930">
    <property type="protein sequence ID" value="GAW09012.1"/>
    <property type="molecule type" value="Genomic_DNA"/>
</dbReference>
<sequence length="499" mass="56866">MGIRYNMKEVKPKDWIEAFNKEIEQRKDKFKLLIEDGYNLTHHDLDAAADALTDSMKEATAKVAPIRNPCARSKPWWDGSCATALNRVQQAERAKRSHRMENGFASEWLEKCAKHEQNHFHRLTKWKKQEWAVKMVEEAHPEDMYSFRKWSKGGRQYPMPAIDRPGQAPATTHAEKCKALRDELYQPPPELPDEFPVNLTDTLPGDIPFQDITDTEVAEAIADTSNTSAPGFSQQSYRQVKWAFQSQRDIMTALYRQCLHTGYHPVTWRKAIAVALRKPRKPDYSKPRAYRLITLLECLGKILEKIVARRLQYMASVHDLIPAQQFGGRTGLSTTDAILSFVNDVQAAWNRDMVTSALTFDIKGFFDFVNHDRLLSELRRKGIPLQMVKFIKNFLTDRKAAVCVDGIISTLEDVTNGTPQGSPLSPILSAFYAAELLETLECKSQELQKAPGSDGEKTPPPNLFIQGPVPKPHAYDVQELCSASYDLCKRRMVDWEEEP</sequence>
<organism evidence="2 3">
    <name type="scientific">Lentinula edodes</name>
    <name type="common">Shiitake mushroom</name>
    <name type="synonym">Lentinus edodes</name>
    <dbReference type="NCBI Taxonomy" id="5353"/>
    <lineage>
        <taxon>Eukaryota</taxon>
        <taxon>Fungi</taxon>
        <taxon>Dikarya</taxon>
        <taxon>Basidiomycota</taxon>
        <taxon>Agaricomycotina</taxon>
        <taxon>Agaricomycetes</taxon>
        <taxon>Agaricomycetidae</taxon>
        <taxon>Agaricales</taxon>
        <taxon>Marasmiineae</taxon>
        <taxon>Omphalotaceae</taxon>
        <taxon>Lentinula</taxon>
    </lineage>
</organism>
<dbReference type="AlphaFoldDB" id="A0A1Q3EP92"/>
<dbReference type="SUPFAM" id="SSF56672">
    <property type="entry name" value="DNA/RNA polymerases"/>
    <property type="match status" value="1"/>
</dbReference>
<accession>A0A1Q3EP92</accession>
<keyword evidence="2" id="KW-0695">RNA-directed DNA polymerase</keyword>
<dbReference type="Pfam" id="PF00078">
    <property type="entry name" value="RVT_1"/>
    <property type="match status" value="1"/>
</dbReference>
<reference evidence="2 3" key="2">
    <citation type="submission" date="2017-02" db="EMBL/GenBank/DDBJ databases">
        <title>A genome survey and senescence transcriptome analysis in Lentinula edodes.</title>
        <authorList>
            <person name="Sakamoto Y."/>
            <person name="Nakade K."/>
            <person name="Sato S."/>
            <person name="Yoshida Y."/>
            <person name="Miyazaki K."/>
            <person name="Natsume S."/>
            <person name="Konno N."/>
        </authorList>
    </citation>
    <scope>NUCLEOTIDE SEQUENCE [LARGE SCALE GENOMIC DNA]</scope>
    <source>
        <strain evidence="2 3">NBRC 111202</strain>
    </source>
</reference>
<reference evidence="2 3" key="1">
    <citation type="submission" date="2016-08" db="EMBL/GenBank/DDBJ databases">
        <authorList>
            <consortium name="Lentinula edodes genome sequencing consortium"/>
            <person name="Sakamoto Y."/>
            <person name="Nakade K."/>
            <person name="Sato S."/>
            <person name="Yoshida Y."/>
            <person name="Miyazaki K."/>
            <person name="Natsume S."/>
            <person name="Konno N."/>
        </authorList>
    </citation>
    <scope>NUCLEOTIDE SEQUENCE [LARGE SCALE GENOMIC DNA]</scope>
    <source>
        <strain evidence="2 3">NBRC 111202</strain>
    </source>
</reference>
<comment type="caution">
    <text evidence="2">The sequence shown here is derived from an EMBL/GenBank/DDBJ whole genome shotgun (WGS) entry which is preliminary data.</text>
</comment>
<dbReference type="InterPro" id="IPR043502">
    <property type="entry name" value="DNA/RNA_pol_sf"/>
</dbReference>
<dbReference type="InterPro" id="IPR000477">
    <property type="entry name" value="RT_dom"/>
</dbReference>
<dbReference type="PROSITE" id="PS50878">
    <property type="entry name" value="RT_POL"/>
    <property type="match status" value="1"/>
</dbReference>
<proteinExistence type="predicted"/>
<evidence type="ECO:0000259" key="1">
    <source>
        <dbReference type="PROSITE" id="PS50878"/>
    </source>
</evidence>
<dbReference type="PANTHER" id="PTHR33481:SF1">
    <property type="entry name" value="ENDONUCLEASE_EXONUCLEASE_PHOSPHATASE DOMAIN-CONTAINING PROTEIN-RELATED"/>
    <property type="match status" value="1"/>
</dbReference>
<protein>
    <submittedName>
        <fullName evidence="2">Reverse transcriptase from mobile element jockey partial</fullName>
    </submittedName>
</protein>
<dbReference type="PANTHER" id="PTHR33481">
    <property type="entry name" value="REVERSE TRANSCRIPTASE"/>
    <property type="match status" value="1"/>
</dbReference>
<dbReference type="GO" id="GO:0003964">
    <property type="term" value="F:RNA-directed DNA polymerase activity"/>
    <property type="evidence" value="ECO:0007669"/>
    <property type="project" value="UniProtKB-KW"/>
</dbReference>
<gene>
    <name evidence="2" type="ORF">LENED_011133</name>
</gene>